<feature type="region of interest" description="Disordered" evidence="2">
    <location>
        <begin position="309"/>
        <end position="335"/>
    </location>
</feature>
<evidence type="ECO:0008006" key="7">
    <source>
        <dbReference type="Google" id="ProtNLM"/>
    </source>
</evidence>
<dbReference type="Proteomes" id="UP000465035">
    <property type="component" value="Chromosome"/>
</dbReference>
<dbReference type="Pfam" id="PF06458">
    <property type="entry name" value="MucBP"/>
    <property type="match status" value="1"/>
</dbReference>
<dbReference type="SMR" id="A0A6P1EFR8"/>
<name>A0A6P1EFR8_LENHI</name>
<dbReference type="GeneID" id="69059056"/>
<dbReference type="AlphaFoldDB" id="A0A6P1EFR8"/>
<evidence type="ECO:0000256" key="1">
    <source>
        <dbReference type="ARBA" id="ARBA00022737"/>
    </source>
</evidence>
<dbReference type="RefSeq" id="WP_004466525.1">
    <property type="nucleotide sequence ID" value="NZ_CABKOL010000104.1"/>
</dbReference>
<feature type="domain" description="MucBP" evidence="3">
    <location>
        <begin position="336"/>
        <end position="397"/>
    </location>
</feature>
<dbReference type="InterPro" id="IPR044081">
    <property type="entry name" value="DUF5776"/>
</dbReference>
<protein>
    <recommendedName>
        <fullName evidence="7">DUF5776 domain-containing protein</fullName>
    </recommendedName>
</protein>
<dbReference type="Gene3D" id="3.10.20.320">
    <property type="entry name" value="Putative peptidoglycan bound protein (lpxtg motif)"/>
    <property type="match status" value="1"/>
</dbReference>
<sequence>MKAKYFMIYIILFLLFISSMAMTSLNSIEVYADTSKSSNAGYKNLLNADSGVGNIENINNDIDNYTPNSSHSYDNRLKSEVFYINLTANFESGGEITISPDYSNNPGSDVPAIIGNAYVYNSDSKETVPLYTDNTTSTPSNNGFSMIKSGNDYKISIPRNDKISNYTIVFTILPLTSGNSVELHPSYGADLTAQNNDGNVDGSAYSNEHGWGILWGQMENSSTPEMTSSATVTQGDQIPLSSFVKDYKATENQQFVIRDSEGKLLKTTSKSVDNWTNLPVGKYYLTYYTQDQNNDNIWNTTIITIKNPTPLPDTNTNTDTGKQNTTPTEPTPTKGTVITRYVDQDSTRIAPDHTQDGITGEPYKTTQESISGYTLSEIPGNATGTYTDGTVLVTYVYSKNASIAPSINNSQVPVKGEAVYAIKKIGLYKSPNFSKKNRIKWYGIAKRINRAEFIIRGYKRDKFGHLKYRVQQYNPYTQKYVNGTRGYISSSSKDVISAYYALVPKRQKITIINKRGINSYKNQSLTKKVSHHKRGETLLVKKIIQYKLSTRFILANGSYITANKKFILTEK</sequence>
<proteinExistence type="predicted"/>
<dbReference type="Pfam" id="PF19087">
    <property type="entry name" value="DUF5776"/>
    <property type="match status" value="1"/>
</dbReference>
<accession>A0A6P1EFR8</accession>
<evidence type="ECO:0000259" key="3">
    <source>
        <dbReference type="Pfam" id="PF06458"/>
    </source>
</evidence>
<evidence type="ECO:0000259" key="4">
    <source>
        <dbReference type="Pfam" id="PF19087"/>
    </source>
</evidence>
<gene>
    <name evidence="5" type="ORF">GQR93_11795</name>
</gene>
<feature type="domain" description="DUF5776" evidence="4">
    <location>
        <begin position="499"/>
        <end position="567"/>
    </location>
</feature>
<organism evidence="5 6">
    <name type="scientific">Lentilactobacillus hilgardii</name>
    <name type="common">Lactobacillus hilgardii</name>
    <dbReference type="NCBI Taxonomy" id="1588"/>
    <lineage>
        <taxon>Bacteria</taxon>
        <taxon>Bacillati</taxon>
        <taxon>Bacillota</taxon>
        <taxon>Bacilli</taxon>
        <taxon>Lactobacillales</taxon>
        <taxon>Lactobacillaceae</taxon>
        <taxon>Lentilactobacillus</taxon>
    </lineage>
</organism>
<reference evidence="5 6" key="1">
    <citation type="submission" date="2019-12" db="EMBL/GenBank/DDBJ databases">
        <title>Lactobacillus hilgardii FLUB.</title>
        <authorList>
            <person name="Gustaw K."/>
        </authorList>
    </citation>
    <scope>NUCLEOTIDE SEQUENCE [LARGE SCALE GENOMIC DNA]</scope>
    <source>
        <strain evidence="5 6">FLUB</strain>
    </source>
</reference>
<evidence type="ECO:0000313" key="5">
    <source>
        <dbReference type="EMBL" id="QHB52824.1"/>
    </source>
</evidence>
<feature type="compositionally biased region" description="Low complexity" evidence="2">
    <location>
        <begin position="309"/>
        <end position="333"/>
    </location>
</feature>
<dbReference type="EMBL" id="CP047121">
    <property type="protein sequence ID" value="QHB52824.1"/>
    <property type="molecule type" value="Genomic_DNA"/>
</dbReference>
<dbReference type="InterPro" id="IPR009459">
    <property type="entry name" value="MucBP_dom"/>
</dbReference>
<evidence type="ECO:0000256" key="2">
    <source>
        <dbReference type="SAM" id="MobiDB-lite"/>
    </source>
</evidence>
<evidence type="ECO:0000313" key="6">
    <source>
        <dbReference type="Proteomes" id="UP000465035"/>
    </source>
</evidence>
<keyword evidence="1" id="KW-0677">Repeat</keyword>